<protein>
    <submittedName>
        <fullName evidence="2">DUF1573 domain-containing protein</fullName>
    </submittedName>
</protein>
<feature type="signal peptide" evidence="1">
    <location>
        <begin position="1"/>
        <end position="22"/>
    </location>
</feature>
<dbReference type="PANTHER" id="PTHR37833:SF1">
    <property type="entry name" value="SIGNAL PEPTIDE PROTEIN"/>
    <property type="match status" value="1"/>
</dbReference>
<gene>
    <name evidence="2" type="ORF">L0U89_13445</name>
</gene>
<sequence length="363" mass="40452">MQNRITLIASLVLAVFATENLAAQTVQRKTFTWETKKINIGPVLDEKGPVEVEFFAKNENQVPLLITDVVPDCGCTTVGYSKDSIPAGQIGSIKVQFNPEQRGGEFSKGIIVRTNEDIYGDTLFLEGINMPLSENPEMDFPHRMGSIGMRLSAVNFGYVFTNEPKIKYVEVHNFGTDEIRLADESARISDYLSLSFAPEAIQPGQRGLLVMEYNGEAKKDLGFFEEKISLKLASGEDLGLRVLAVVYEYFPPVPKSMENMVPRLGITETEFDLREISANQKVSRTISMTNTGQEPLHIRKVSTNCNCVVTTLGKDTIQPGERTELAFTFDPKGRRGIDHKHITIFSNDPINPVRTIVVRSSVR</sequence>
<keyword evidence="3" id="KW-1185">Reference proteome</keyword>
<dbReference type="Gene3D" id="2.60.40.10">
    <property type="entry name" value="Immunoglobulins"/>
    <property type="match status" value="2"/>
</dbReference>
<name>A0ABS9BWR6_9BACT</name>
<accession>A0ABS9BWR6</accession>
<evidence type="ECO:0000256" key="1">
    <source>
        <dbReference type="SAM" id="SignalP"/>
    </source>
</evidence>
<feature type="chain" id="PRO_5046819778" evidence="1">
    <location>
        <begin position="23"/>
        <end position="363"/>
    </location>
</feature>
<evidence type="ECO:0000313" key="3">
    <source>
        <dbReference type="Proteomes" id="UP001201449"/>
    </source>
</evidence>
<dbReference type="InterPro" id="IPR011467">
    <property type="entry name" value="DUF1573"/>
</dbReference>
<evidence type="ECO:0000313" key="2">
    <source>
        <dbReference type="EMBL" id="MCF1752070.1"/>
    </source>
</evidence>
<dbReference type="PANTHER" id="PTHR37833">
    <property type="entry name" value="LIPOPROTEIN-RELATED"/>
    <property type="match status" value="1"/>
</dbReference>
<dbReference type="InterPro" id="IPR013783">
    <property type="entry name" value="Ig-like_fold"/>
</dbReference>
<proteinExistence type="predicted"/>
<keyword evidence="1" id="KW-0732">Signal</keyword>
<reference evidence="2 3" key="1">
    <citation type="submission" date="2022-01" db="EMBL/GenBank/DDBJ databases">
        <title>Mariniradius saccharolyticus sp. nov., isolated from sediment of a river.</title>
        <authorList>
            <person name="Liu H."/>
        </authorList>
    </citation>
    <scope>NUCLEOTIDE SEQUENCE [LARGE SCALE GENOMIC DNA]</scope>
    <source>
        <strain evidence="2 3">RY-2</strain>
    </source>
</reference>
<dbReference type="Proteomes" id="UP001201449">
    <property type="component" value="Unassembled WGS sequence"/>
</dbReference>
<comment type="caution">
    <text evidence="2">The sequence shown here is derived from an EMBL/GenBank/DDBJ whole genome shotgun (WGS) entry which is preliminary data.</text>
</comment>
<dbReference type="Pfam" id="PF07610">
    <property type="entry name" value="DUF1573"/>
    <property type="match status" value="2"/>
</dbReference>
<dbReference type="RefSeq" id="WP_234861993.1">
    <property type="nucleotide sequence ID" value="NZ_JAKEVZ010000010.1"/>
</dbReference>
<organism evidence="2 3">
    <name type="scientific">Mariniradius sediminis</name>
    <dbReference type="NCBI Taxonomy" id="2909237"/>
    <lineage>
        <taxon>Bacteria</taxon>
        <taxon>Pseudomonadati</taxon>
        <taxon>Bacteroidota</taxon>
        <taxon>Cytophagia</taxon>
        <taxon>Cytophagales</taxon>
        <taxon>Cyclobacteriaceae</taxon>
        <taxon>Mariniradius</taxon>
    </lineage>
</organism>
<dbReference type="EMBL" id="JAKEVZ010000010">
    <property type="protein sequence ID" value="MCF1752070.1"/>
    <property type="molecule type" value="Genomic_DNA"/>
</dbReference>